<evidence type="ECO:0000313" key="3">
    <source>
        <dbReference type="Proteomes" id="UP000313645"/>
    </source>
</evidence>
<feature type="region of interest" description="Disordered" evidence="1">
    <location>
        <begin position="51"/>
        <end position="78"/>
    </location>
</feature>
<dbReference type="PROSITE" id="PS51257">
    <property type="entry name" value="PROKAR_LIPOPROTEIN"/>
    <property type="match status" value="1"/>
</dbReference>
<name>A0ABY1ZMT2_9GAMM</name>
<organism evidence="2 3">
    <name type="scientific">Marinobacter halodurans</name>
    <dbReference type="NCBI Taxonomy" id="2528979"/>
    <lineage>
        <taxon>Bacteria</taxon>
        <taxon>Pseudomonadati</taxon>
        <taxon>Pseudomonadota</taxon>
        <taxon>Gammaproteobacteria</taxon>
        <taxon>Pseudomonadales</taxon>
        <taxon>Marinobacteraceae</taxon>
        <taxon>Marinobacter</taxon>
    </lineage>
</organism>
<reference evidence="2 3" key="1">
    <citation type="submission" date="2019-02" db="EMBL/GenBank/DDBJ databases">
        <title>Marinobacter halodurans sp. nov., a marine bacterium isolated from sea tidal flat.</title>
        <authorList>
            <person name="Yoo Y."/>
            <person name="Lee D.W."/>
            <person name="Kim B.S."/>
            <person name="Kim J.-J."/>
        </authorList>
    </citation>
    <scope>NUCLEOTIDE SEQUENCE [LARGE SCALE GENOMIC DNA]</scope>
    <source>
        <strain evidence="2 3">YJ-S3-2</strain>
    </source>
</reference>
<evidence type="ECO:0000313" key="2">
    <source>
        <dbReference type="EMBL" id="TBW54441.1"/>
    </source>
</evidence>
<gene>
    <name evidence="2" type="ORF">EZI54_13560</name>
</gene>
<comment type="caution">
    <text evidence="2">The sequence shown here is derived from an EMBL/GenBank/DDBJ whole genome shotgun (WGS) entry which is preliminary data.</text>
</comment>
<accession>A0ABY1ZMT2</accession>
<sequence length="78" mass="8850">MRKLILVALVGLVLAGCSKDRVFWDDNGKVDEATQDRKVWDDNGKIDSKDRKVWDSNGKMDSGERKIWNDSNGDPVIE</sequence>
<keyword evidence="3" id="KW-1185">Reference proteome</keyword>
<dbReference type="RefSeq" id="WP_131482427.1">
    <property type="nucleotide sequence ID" value="NZ_SJDL01000021.1"/>
</dbReference>
<evidence type="ECO:0000256" key="1">
    <source>
        <dbReference type="SAM" id="MobiDB-lite"/>
    </source>
</evidence>
<dbReference type="EMBL" id="SJDL01000021">
    <property type="protein sequence ID" value="TBW54441.1"/>
    <property type="molecule type" value="Genomic_DNA"/>
</dbReference>
<evidence type="ECO:0008006" key="4">
    <source>
        <dbReference type="Google" id="ProtNLM"/>
    </source>
</evidence>
<dbReference type="Proteomes" id="UP000313645">
    <property type="component" value="Unassembled WGS sequence"/>
</dbReference>
<proteinExistence type="predicted"/>
<protein>
    <recommendedName>
        <fullName evidence="4">Lipoprotein</fullName>
    </recommendedName>
</protein>